<dbReference type="Pfam" id="PF03184">
    <property type="entry name" value="DDE_1"/>
    <property type="match status" value="1"/>
</dbReference>
<dbReference type="InterPro" id="IPR004875">
    <property type="entry name" value="DDE_SF_endonuclease_dom"/>
</dbReference>
<reference evidence="2" key="1">
    <citation type="submission" date="2024-01" db="EMBL/GenBank/DDBJ databases">
        <authorList>
            <person name="Webb A."/>
        </authorList>
    </citation>
    <scope>NUCLEOTIDE SEQUENCE</scope>
    <source>
        <strain evidence="2">Pm1</strain>
    </source>
</reference>
<dbReference type="EMBL" id="CAKLBY020000275">
    <property type="protein sequence ID" value="CAK7942521.1"/>
    <property type="molecule type" value="Genomic_DNA"/>
</dbReference>
<name>A0AAV1V7I1_9STRA</name>
<evidence type="ECO:0000259" key="1">
    <source>
        <dbReference type="Pfam" id="PF03184"/>
    </source>
</evidence>
<evidence type="ECO:0000313" key="3">
    <source>
        <dbReference type="Proteomes" id="UP001162060"/>
    </source>
</evidence>
<protein>
    <recommendedName>
        <fullName evidence="1">DDE-1 domain-containing protein</fullName>
    </recommendedName>
</protein>
<dbReference type="AlphaFoldDB" id="A0AAV1V7I1"/>
<dbReference type="GO" id="GO:0003676">
    <property type="term" value="F:nucleic acid binding"/>
    <property type="evidence" value="ECO:0007669"/>
    <property type="project" value="InterPro"/>
</dbReference>
<proteinExistence type="predicted"/>
<evidence type="ECO:0000313" key="2">
    <source>
        <dbReference type="EMBL" id="CAK7942521.1"/>
    </source>
</evidence>
<organism evidence="2 3">
    <name type="scientific">Peronospora matthiolae</name>
    <dbReference type="NCBI Taxonomy" id="2874970"/>
    <lineage>
        <taxon>Eukaryota</taxon>
        <taxon>Sar</taxon>
        <taxon>Stramenopiles</taxon>
        <taxon>Oomycota</taxon>
        <taxon>Peronosporomycetes</taxon>
        <taxon>Peronosporales</taxon>
        <taxon>Peronosporaceae</taxon>
        <taxon>Peronospora</taxon>
    </lineage>
</organism>
<dbReference type="Proteomes" id="UP001162060">
    <property type="component" value="Unassembled WGS sequence"/>
</dbReference>
<sequence length="138" mass="15740">MDAGILAAFKQRYCRYHLQNAIDCDEHRKSFDIYNFVQNASMRWSVAAWNEISSTTIANCFSHTVFSTESVILSVVEVSSSKDSTTGVEEDECELEHELIAQLKKMRVRDPTEIMELLDFGKEDETAQPELADNEIPQ</sequence>
<gene>
    <name evidence="2" type="ORF">PM001_LOCUS27671</name>
</gene>
<comment type="caution">
    <text evidence="2">The sequence shown here is derived from an EMBL/GenBank/DDBJ whole genome shotgun (WGS) entry which is preliminary data.</text>
</comment>
<feature type="domain" description="DDE-1" evidence="1">
    <location>
        <begin position="1"/>
        <end position="61"/>
    </location>
</feature>
<accession>A0AAV1V7I1</accession>